<dbReference type="AlphaFoldDB" id="A0AAD6AQ39"/>
<feature type="region of interest" description="Disordered" evidence="1">
    <location>
        <begin position="294"/>
        <end position="327"/>
    </location>
</feature>
<dbReference type="InterPro" id="IPR013783">
    <property type="entry name" value="Ig-like_fold"/>
</dbReference>
<dbReference type="Gene3D" id="2.60.40.10">
    <property type="entry name" value="Immunoglobulins"/>
    <property type="match status" value="1"/>
</dbReference>
<keyword evidence="2" id="KW-0472">Membrane</keyword>
<dbReference type="InterPro" id="IPR007110">
    <property type="entry name" value="Ig-like_dom"/>
</dbReference>
<evidence type="ECO:0000256" key="1">
    <source>
        <dbReference type="SAM" id="MobiDB-lite"/>
    </source>
</evidence>
<proteinExistence type="predicted"/>
<dbReference type="InterPro" id="IPR036179">
    <property type="entry name" value="Ig-like_dom_sf"/>
</dbReference>
<gene>
    <name evidence="4" type="ORF">JOQ06_004313</name>
</gene>
<keyword evidence="2" id="KW-1133">Transmembrane helix</keyword>
<dbReference type="EMBL" id="JAPTMU010000017">
    <property type="protein sequence ID" value="KAJ4928687.1"/>
    <property type="molecule type" value="Genomic_DNA"/>
</dbReference>
<feature type="region of interest" description="Disordered" evidence="1">
    <location>
        <begin position="221"/>
        <end position="255"/>
    </location>
</feature>
<accession>A0AAD6AQ39</accession>
<name>A0AAD6AQ39_9TELE</name>
<evidence type="ECO:0000313" key="5">
    <source>
        <dbReference type="Proteomes" id="UP001219934"/>
    </source>
</evidence>
<reference evidence="4" key="1">
    <citation type="submission" date="2022-11" db="EMBL/GenBank/DDBJ databases">
        <title>Chromosome-level genome of Pogonophryne albipinna.</title>
        <authorList>
            <person name="Jo E."/>
        </authorList>
    </citation>
    <scope>NUCLEOTIDE SEQUENCE</scope>
    <source>
        <strain evidence="4">SGF0006</strain>
        <tissue evidence="4">Muscle</tissue>
    </source>
</reference>
<protein>
    <recommendedName>
        <fullName evidence="3">Ig-like domain-containing protein</fullName>
    </recommendedName>
</protein>
<dbReference type="PROSITE" id="PS50835">
    <property type="entry name" value="IG_LIKE"/>
    <property type="match status" value="1"/>
</dbReference>
<feature type="compositionally biased region" description="Low complexity" evidence="1">
    <location>
        <begin position="226"/>
        <end position="238"/>
    </location>
</feature>
<organism evidence="4 5">
    <name type="scientific">Pogonophryne albipinna</name>
    <dbReference type="NCBI Taxonomy" id="1090488"/>
    <lineage>
        <taxon>Eukaryota</taxon>
        <taxon>Metazoa</taxon>
        <taxon>Chordata</taxon>
        <taxon>Craniata</taxon>
        <taxon>Vertebrata</taxon>
        <taxon>Euteleostomi</taxon>
        <taxon>Actinopterygii</taxon>
        <taxon>Neopterygii</taxon>
        <taxon>Teleostei</taxon>
        <taxon>Neoteleostei</taxon>
        <taxon>Acanthomorphata</taxon>
        <taxon>Eupercaria</taxon>
        <taxon>Perciformes</taxon>
        <taxon>Notothenioidei</taxon>
        <taxon>Pogonophryne</taxon>
    </lineage>
</organism>
<evidence type="ECO:0000259" key="3">
    <source>
        <dbReference type="PROSITE" id="PS50835"/>
    </source>
</evidence>
<keyword evidence="2" id="KW-0812">Transmembrane</keyword>
<evidence type="ECO:0000256" key="2">
    <source>
        <dbReference type="SAM" id="Phobius"/>
    </source>
</evidence>
<comment type="caution">
    <text evidence="4">The sequence shown here is derived from an EMBL/GenBank/DDBJ whole genome shotgun (WGS) entry which is preliminary data.</text>
</comment>
<dbReference type="InterPro" id="IPR013106">
    <property type="entry name" value="Ig_V-set"/>
</dbReference>
<dbReference type="Proteomes" id="UP001219934">
    <property type="component" value="Unassembled WGS sequence"/>
</dbReference>
<keyword evidence="5" id="KW-1185">Reference proteome</keyword>
<feature type="transmembrane region" description="Helical" evidence="2">
    <location>
        <begin position="264"/>
        <end position="288"/>
    </location>
</feature>
<feature type="compositionally biased region" description="Acidic residues" evidence="1">
    <location>
        <begin position="303"/>
        <end position="319"/>
    </location>
</feature>
<dbReference type="PANTHER" id="PTHR11422">
    <property type="entry name" value="T-CELL SURFACE GLYCOPROTEIN CD4"/>
    <property type="match status" value="1"/>
</dbReference>
<sequence length="327" mass="36806">MPRWSRHSFGPPERFLILLGLPRSFQTSCVVVQQVWSTFIPSSTAAPPIWSLYLPPGHPPDTSWLREPKTHLCSMQNMKLSQIKHLGELSVASYSQDKCERTKWLFRHSRRPVTLFEDGQIHNEAKAKSDRLRVTEKCSLVIKKVTEEDAGVYTCRQVRSGEQQDPDSRVYLSVVTMTEHQVNDEVTLDCSVETEGWCEHSVKWLLQGRDVDKDHREINTSQPFCSASSSGDATTTGTPGIDEWTSENNKGTGADCKHPEGPAVWWLILVSVGLAALIVTVVTVHIWTRAKGGKKRMRKNLEQNDEDENEDEDEVDYENDGGASASV</sequence>
<dbReference type="SUPFAM" id="SSF48726">
    <property type="entry name" value="Immunoglobulin"/>
    <property type="match status" value="2"/>
</dbReference>
<dbReference type="Pfam" id="PF07686">
    <property type="entry name" value="V-set"/>
    <property type="match status" value="1"/>
</dbReference>
<evidence type="ECO:0000313" key="4">
    <source>
        <dbReference type="EMBL" id="KAJ4928687.1"/>
    </source>
</evidence>
<feature type="domain" description="Ig-like" evidence="3">
    <location>
        <begin position="41"/>
        <end position="173"/>
    </location>
</feature>